<dbReference type="GeneID" id="59053031"/>
<dbReference type="EMBL" id="CCYD01000322">
    <property type="protein sequence ID" value="CEG38739.1"/>
    <property type="molecule type" value="Genomic_DNA"/>
</dbReference>
<sequence>MRRTCSKVRIGAMSALVYDLISDFNFLFQIMQITVALLWVKYERTLTRHNHIKSAAVIEVVEPASRSECRSSVFCAHLVKLLHFSARDVTASV</sequence>
<dbReference type="AlphaFoldDB" id="A0A0N7L4I1"/>
<name>A0A0N7L4I1_PLAHL</name>
<evidence type="ECO:0000313" key="2">
    <source>
        <dbReference type="Proteomes" id="UP000054928"/>
    </source>
</evidence>
<keyword evidence="2" id="KW-1185">Reference proteome</keyword>
<dbReference type="RefSeq" id="XP_036263086.1">
    <property type="nucleotide sequence ID" value="XM_036407378.1"/>
</dbReference>
<protein>
    <submittedName>
        <fullName evidence="1">Uncharacterized protein</fullName>
    </submittedName>
</protein>
<accession>A0A0N7L4I1</accession>
<organism evidence="1 2">
    <name type="scientific">Plasmopara halstedii</name>
    <name type="common">Downy mildew of sunflower</name>
    <dbReference type="NCBI Taxonomy" id="4781"/>
    <lineage>
        <taxon>Eukaryota</taxon>
        <taxon>Sar</taxon>
        <taxon>Stramenopiles</taxon>
        <taxon>Oomycota</taxon>
        <taxon>Peronosporomycetes</taxon>
        <taxon>Peronosporales</taxon>
        <taxon>Peronosporaceae</taxon>
        <taxon>Plasmopara</taxon>
    </lineage>
</organism>
<evidence type="ECO:0000313" key="1">
    <source>
        <dbReference type="EMBL" id="CEG38739.1"/>
    </source>
</evidence>
<proteinExistence type="predicted"/>
<reference evidence="2" key="1">
    <citation type="submission" date="2014-09" db="EMBL/GenBank/DDBJ databases">
        <authorList>
            <person name="Sharma Rahul"/>
            <person name="Thines Marco"/>
        </authorList>
    </citation>
    <scope>NUCLEOTIDE SEQUENCE [LARGE SCALE GENOMIC DNA]</scope>
</reference>
<dbReference type="Proteomes" id="UP000054928">
    <property type="component" value="Unassembled WGS sequence"/>
</dbReference>